<gene>
    <name evidence="2" type="ORF">VitviT2T_002764</name>
</gene>
<protein>
    <recommendedName>
        <fullName evidence="1">U3 small nucleolar RNA-associated protein 20 N-terminal domain-containing protein</fullName>
    </recommendedName>
</protein>
<dbReference type="PANTHER" id="PTHR15922">
    <property type="entry name" value="NEUROBLASTOMA-AMPLIFIED SEQUENCE"/>
    <property type="match status" value="1"/>
</dbReference>
<dbReference type="PANTHER" id="PTHR15922:SF2">
    <property type="entry name" value="NBAS SUBUNIT OF NRZ TETHERING COMPLEX"/>
    <property type="match status" value="1"/>
</dbReference>
<evidence type="ECO:0000313" key="3">
    <source>
        <dbReference type="Proteomes" id="UP001227230"/>
    </source>
</evidence>
<feature type="domain" description="U3 small nucleolar RNA-associated protein 20 N-terminal" evidence="1">
    <location>
        <begin position="37"/>
        <end position="151"/>
    </location>
</feature>
<organism evidence="2 3">
    <name type="scientific">Vitis vinifera</name>
    <name type="common">Grape</name>
    <dbReference type="NCBI Taxonomy" id="29760"/>
    <lineage>
        <taxon>Eukaryota</taxon>
        <taxon>Viridiplantae</taxon>
        <taxon>Streptophyta</taxon>
        <taxon>Embryophyta</taxon>
        <taxon>Tracheophyta</taxon>
        <taxon>Spermatophyta</taxon>
        <taxon>Magnoliopsida</taxon>
        <taxon>eudicotyledons</taxon>
        <taxon>Gunneridae</taxon>
        <taxon>Pentapetalae</taxon>
        <taxon>rosids</taxon>
        <taxon>Vitales</taxon>
        <taxon>Vitaceae</taxon>
        <taxon>Viteae</taxon>
        <taxon>Vitis</taxon>
    </lineage>
</organism>
<dbReference type="InterPro" id="IPR011430">
    <property type="entry name" value="UTP20_N"/>
</dbReference>
<name>A0ABY9BKW7_VITVI</name>
<evidence type="ECO:0000313" key="2">
    <source>
        <dbReference type="EMBL" id="WJZ83051.1"/>
    </source>
</evidence>
<proteinExistence type="predicted"/>
<accession>A0ABY9BKW7</accession>
<reference evidence="2 3" key="1">
    <citation type="journal article" date="2023" name="Hortic Res">
        <title>The complete reference genome for grapevine (Vitis vinifera L.) genetics and breeding.</title>
        <authorList>
            <person name="Shi X."/>
            <person name="Cao S."/>
            <person name="Wang X."/>
            <person name="Huang S."/>
            <person name="Wang Y."/>
            <person name="Liu Z."/>
            <person name="Liu W."/>
            <person name="Leng X."/>
            <person name="Peng Y."/>
            <person name="Wang N."/>
            <person name="Wang Y."/>
            <person name="Ma Z."/>
            <person name="Xu X."/>
            <person name="Zhang F."/>
            <person name="Xue H."/>
            <person name="Zhong H."/>
            <person name="Wang Y."/>
            <person name="Zhang K."/>
            <person name="Velt A."/>
            <person name="Avia K."/>
            <person name="Holtgrawe D."/>
            <person name="Grimplet J."/>
            <person name="Matus J.T."/>
            <person name="Ware D."/>
            <person name="Wu X."/>
            <person name="Wang H."/>
            <person name="Liu C."/>
            <person name="Fang Y."/>
            <person name="Rustenholz C."/>
            <person name="Cheng Z."/>
            <person name="Xiao H."/>
            <person name="Zhou Y."/>
        </authorList>
    </citation>
    <scope>NUCLEOTIDE SEQUENCE [LARGE SCALE GENOMIC DNA]</scope>
    <source>
        <strain evidence="3">cv. Pinot noir / PN40024</strain>
        <tissue evidence="2">Leaf</tissue>
    </source>
</reference>
<keyword evidence="3" id="KW-1185">Reference proteome</keyword>
<dbReference type="EMBL" id="CP126649">
    <property type="protein sequence ID" value="WJZ83051.1"/>
    <property type="molecule type" value="Genomic_DNA"/>
</dbReference>
<dbReference type="Pfam" id="PF07539">
    <property type="entry name" value="UTP20_N"/>
    <property type="match status" value="1"/>
</dbReference>
<evidence type="ECO:0000259" key="1">
    <source>
        <dbReference type="Pfam" id="PF07539"/>
    </source>
</evidence>
<sequence length="376" mass="42336">MESVLRAGPLDGKKAQNSDACVEALQLIRDIIPVSVLSVANPINELDVTSVTETSGLDYDTIVYAYEKISMEFFNNISKNQALVILSRCIYDMSSNELILRHNAYRLLVSSAELSVQIPKLEVKNVMGKENFVQKEWVDLLREMVLKLLEVRLQLLQFRDRLKTFLGINMGRFSVKEYNKFRIMLINEAAAALAESGKIGALNLLFKRHPYTLTPSMLEILAAVPEIIQVQTYGQLPPGRSPPTSFALREKDWVECERMTVDLKEQQNALGISQEHIESAASLEDYATMNPANYFTFVSHSARRVEFLASTYAPNAESIFAPLIGTNGFHNKASDQDDAGCKNFPKELQMARLDDEAVLQKLRQMPLEVGKLKQNL</sequence>
<dbReference type="Proteomes" id="UP001227230">
    <property type="component" value="Chromosome 2"/>
</dbReference>